<organism evidence="2 3">
    <name type="scientific">Pochonia chlamydosporia 170</name>
    <dbReference type="NCBI Taxonomy" id="1380566"/>
    <lineage>
        <taxon>Eukaryota</taxon>
        <taxon>Fungi</taxon>
        <taxon>Dikarya</taxon>
        <taxon>Ascomycota</taxon>
        <taxon>Pezizomycotina</taxon>
        <taxon>Sordariomycetes</taxon>
        <taxon>Hypocreomycetidae</taxon>
        <taxon>Hypocreales</taxon>
        <taxon>Clavicipitaceae</taxon>
        <taxon>Pochonia</taxon>
    </lineage>
</organism>
<dbReference type="GeneID" id="28844242"/>
<evidence type="ECO:0000313" key="3">
    <source>
        <dbReference type="Proteomes" id="UP000078397"/>
    </source>
</evidence>
<feature type="signal peptide" evidence="1">
    <location>
        <begin position="1"/>
        <end position="21"/>
    </location>
</feature>
<keyword evidence="3" id="KW-1185">Reference proteome</keyword>
<dbReference type="STRING" id="1380566.A0A179G3Q8"/>
<dbReference type="PANTHER" id="PTHR35605:SF1">
    <property type="entry name" value="ECP2 EFFECTOR PROTEIN DOMAIN-CONTAINING PROTEIN-RELATED"/>
    <property type="match status" value="1"/>
</dbReference>
<name>A0A179G3Q8_METCM</name>
<dbReference type="KEGG" id="pchm:VFPPC_00169"/>
<reference evidence="2 3" key="1">
    <citation type="journal article" date="2016" name="PLoS Pathog.">
        <title>Biosynthesis of antibiotic leucinostatins in bio-control fungus Purpureocillium lilacinum and their inhibition on phytophthora revealed by genome mining.</title>
        <authorList>
            <person name="Wang G."/>
            <person name="Liu Z."/>
            <person name="Lin R."/>
            <person name="Li E."/>
            <person name="Mao Z."/>
            <person name="Ling J."/>
            <person name="Yang Y."/>
            <person name="Yin W.B."/>
            <person name="Xie B."/>
        </authorList>
    </citation>
    <scope>NUCLEOTIDE SEQUENCE [LARGE SCALE GENOMIC DNA]</scope>
    <source>
        <strain evidence="2">170</strain>
    </source>
</reference>
<dbReference type="PANTHER" id="PTHR35605">
    <property type="entry name" value="ECP2 EFFECTOR PROTEIN DOMAIN-CONTAINING PROTEIN-RELATED"/>
    <property type="match status" value="1"/>
</dbReference>
<feature type="chain" id="PRO_5008102301" description="Secreted protein" evidence="1">
    <location>
        <begin position="22"/>
        <end position="215"/>
    </location>
</feature>
<evidence type="ECO:0008006" key="4">
    <source>
        <dbReference type="Google" id="ProtNLM"/>
    </source>
</evidence>
<protein>
    <recommendedName>
        <fullName evidence="4">Secreted protein</fullName>
    </recommendedName>
</protein>
<accession>A0A179G3Q8</accession>
<comment type="caution">
    <text evidence="2">The sequence shown here is derived from an EMBL/GenBank/DDBJ whole genome shotgun (WGS) entry which is preliminary data.</text>
</comment>
<dbReference type="AlphaFoldDB" id="A0A179G3Q8"/>
<dbReference type="RefSeq" id="XP_018148203.1">
    <property type="nucleotide sequence ID" value="XM_018280248.1"/>
</dbReference>
<evidence type="ECO:0000256" key="1">
    <source>
        <dbReference type="SAM" id="SignalP"/>
    </source>
</evidence>
<dbReference type="EMBL" id="LSBJ02000001">
    <property type="protein sequence ID" value="OAQ72120.1"/>
    <property type="molecule type" value="Genomic_DNA"/>
</dbReference>
<gene>
    <name evidence="2" type="ORF">VFPPC_00169</name>
</gene>
<keyword evidence="1" id="KW-0732">Signal</keyword>
<evidence type="ECO:0000313" key="2">
    <source>
        <dbReference type="EMBL" id="OAQ72120.1"/>
    </source>
</evidence>
<dbReference type="Proteomes" id="UP000078397">
    <property type="component" value="Unassembled WGS sequence"/>
</dbReference>
<proteinExistence type="predicted"/>
<sequence length="215" mass="23721">MRLNTPVTALLMGLFASKGLCAESPIQGYSIVDLEWEVEVSPGGPMQTFTGPIEKVVSELVKINPTYLQDYKIPNATEARMNRANNPRSVDGFEQRSSLEARDKFGFTPSCTHRWTPCDAWIISDGVIYLRGVKGKPKNGPGPGNCGRVSCSYNSAIYWCNDNRSPKELNSFHDIADGADSVLLKCSYGSLLQRRTGGQAFHPDKWNVIVRGDNC</sequence>
<dbReference type="OrthoDB" id="3552888at2759"/>